<comment type="caution">
    <text evidence="2">The sequence shown here is derived from an EMBL/GenBank/DDBJ whole genome shotgun (WGS) entry which is preliminary data.</text>
</comment>
<dbReference type="EMBL" id="BGZK01000174">
    <property type="protein sequence ID" value="GBP25957.1"/>
    <property type="molecule type" value="Genomic_DNA"/>
</dbReference>
<accession>A0A4C1UIN3</accession>
<evidence type="ECO:0000256" key="1">
    <source>
        <dbReference type="SAM" id="MobiDB-lite"/>
    </source>
</evidence>
<dbReference type="Proteomes" id="UP000299102">
    <property type="component" value="Unassembled WGS sequence"/>
</dbReference>
<sequence>MDRRGERDGRVRFRTMVLNLGSSREEIQKSINIPPNGKNLLEPPKSRTRARSRSRSAPAAVHLSDASEVTWASPRMRRTSAMGPPAPTQTRSCYPPDAGRRLILPSWRLRAHRDATLNPRASTIDELNLQQEKAFFKKANGAKLPKVGIGLASSNNFRDRPKKRRVAAYAAGILINFAAHSRRLRTGRTRGTQIARKRSAAGGGRGPASVRRPRPFIKTPPTASAPSDLHNKLDYRRYRERLPRLSRCKRLGDRAKCVAVVRDVSGSETSLGASGENFVRY</sequence>
<reference evidence="2 3" key="1">
    <citation type="journal article" date="2019" name="Commun. Biol.">
        <title>The bagworm genome reveals a unique fibroin gene that provides high tensile strength.</title>
        <authorList>
            <person name="Kono N."/>
            <person name="Nakamura H."/>
            <person name="Ohtoshi R."/>
            <person name="Tomita M."/>
            <person name="Numata K."/>
            <person name="Arakawa K."/>
        </authorList>
    </citation>
    <scope>NUCLEOTIDE SEQUENCE [LARGE SCALE GENOMIC DNA]</scope>
</reference>
<gene>
    <name evidence="2" type="ORF">EVAR_84516_1</name>
</gene>
<organism evidence="2 3">
    <name type="scientific">Eumeta variegata</name>
    <name type="common">Bagworm moth</name>
    <name type="synonym">Eumeta japonica</name>
    <dbReference type="NCBI Taxonomy" id="151549"/>
    <lineage>
        <taxon>Eukaryota</taxon>
        <taxon>Metazoa</taxon>
        <taxon>Ecdysozoa</taxon>
        <taxon>Arthropoda</taxon>
        <taxon>Hexapoda</taxon>
        <taxon>Insecta</taxon>
        <taxon>Pterygota</taxon>
        <taxon>Neoptera</taxon>
        <taxon>Endopterygota</taxon>
        <taxon>Lepidoptera</taxon>
        <taxon>Glossata</taxon>
        <taxon>Ditrysia</taxon>
        <taxon>Tineoidea</taxon>
        <taxon>Psychidae</taxon>
        <taxon>Oiketicinae</taxon>
        <taxon>Eumeta</taxon>
    </lineage>
</organism>
<feature type="region of interest" description="Disordered" evidence="1">
    <location>
        <begin position="189"/>
        <end position="229"/>
    </location>
</feature>
<protein>
    <submittedName>
        <fullName evidence="2">Uncharacterized protein</fullName>
    </submittedName>
</protein>
<keyword evidence="3" id="KW-1185">Reference proteome</keyword>
<evidence type="ECO:0000313" key="2">
    <source>
        <dbReference type="EMBL" id="GBP25957.1"/>
    </source>
</evidence>
<evidence type="ECO:0000313" key="3">
    <source>
        <dbReference type="Proteomes" id="UP000299102"/>
    </source>
</evidence>
<dbReference type="AlphaFoldDB" id="A0A4C1UIN3"/>
<feature type="region of interest" description="Disordered" evidence="1">
    <location>
        <begin position="30"/>
        <end position="97"/>
    </location>
</feature>
<proteinExistence type="predicted"/>
<name>A0A4C1UIN3_EUMVA</name>
<dbReference type="OrthoDB" id="7466064at2759"/>